<sequence>MRNFKTINLYVRIKKLINGIFIKNGKVDIKAHNRLQPNTYSVSVVRSKYNMIAIRRIISILTCFHYGLY</sequence>
<comment type="caution">
    <text evidence="1">The sequence shown here is derived from an EMBL/GenBank/DDBJ whole genome shotgun (WGS) entry which is preliminary data.</text>
</comment>
<dbReference type="AlphaFoldDB" id="A0A2A7BHW9"/>
<reference evidence="1 2" key="1">
    <citation type="submission" date="2017-09" db="EMBL/GenBank/DDBJ databases">
        <title>Large-scale bioinformatics analysis of Bacillus genomes uncovers conserved roles of natural products in bacterial physiology.</title>
        <authorList>
            <consortium name="Agbiome Team Llc"/>
            <person name="Bleich R.M."/>
            <person name="Grubbs K.J."/>
            <person name="Santa Maria K.C."/>
            <person name="Allen S.E."/>
            <person name="Farag S."/>
            <person name="Shank E.A."/>
            <person name="Bowers A."/>
        </authorList>
    </citation>
    <scope>NUCLEOTIDE SEQUENCE [LARGE SCALE GENOMIC DNA]</scope>
    <source>
        <strain evidence="1 2">AFS098222</strain>
    </source>
</reference>
<proteinExistence type="predicted"/>
<accession>A0A2A7BHW9</accession>
<evidence type="ECO:0000313" key="2">
    <source>
        <dbReference type="Proteomes" id="UP000220111"/>
    </source>
</evidence>
<name>A0A2A7BHW9_9BACI</name>
<dbReference type="Proteomes" id="UP000220111">
    <property type="component" value="Unassembled WGS sequence"/>
</dbReference>
<evidence type="ECO:0000313" key="1">
    <source>
        <dbReference type="EMBL" id="PDY32291.1"/>
    </source>
</evidence>
<dbReference type="EMBL" id="NVPQ01000249">
    <property type="protein sequence ID" value="PDY32291.1"/>
    <property type="molecule type" value="Genomic_DNA"/>
</dbReference>
<gene>
    <name evidence="1" type="ORF">COO17_31150</name>
</gene>
<organism evidence="1 2">
    <name type="scientific">Bacillus wiedmannii</name>
    <dbReference type="NCBI Taxonomy" id="1890302"/>
    <lineage>
        <taxon>Bacteria</taxon>
        <taxon>Bacillati</taxon>
        <taxon>Bacillota</taxon>
        <taxon>Bacilli</taxon>
        <taxon>Bacillales</taxon>
        <taxon>Bacillaceae</taxon>
        <taxon>Bacillus</taxon>
        <taxon>Bacillus cereus group</taxon>
    </lineage>
</organism>
<protein>
    <submittedName>
        <fullName evidence="1">Uncharacterized protein</fullName>
    </submittedName>
</protein>